<keyword evidence="2 5" id="KW-0963">Cytoplasm</keyword>
<dbReference type="KEGG" id="ttt:THITE_2115689"/>
<sequence length="1044" mass="113979">MEDAEDASDLFNPWRPSDWLDRPGDGIGIGIGVGIGVAKQATPNPLFTLHVPDTAASLETHHGLIGTGEIRALSGIRDDSHAFFKLPSLLRELADQEREAKPQTKPAAEKAQVDPEPKASSSLDGDDEELWLSQSNDAERPCEHRTWESFEQGHQGPRSPTFITEAGPAAFDALLVASQDTHDARPDVLDAAVYCAFLRSLALGRSSRLFSWDPGKNSFVKTAPHLRVSGLSLDLIQAIDSQCLCCGNSARLLQTFADATTYSAAASPTRVALAGIVDRLVTAVRSELSDHSRDVRSILQLQSVVQPACSVLSYFRELVKKLSEQTSDEGILSCLFQEAQASEYRDELLRDLTREVLRMLSKPWTDFVEEWLGLKAEEGIAMNKDGPGKGFIRVADKMWIDDRGFELEEADYFLDEDKVPAFVTDDMAQTIFETGRNLRFLREYHPEHPLTKPDVVCRMTPPKLAWEFDWDAISKLEASANRYRDAVSRAIQGMLPEAEPETNLSSPINGLKPGPVELRYFGKDDAEVEANIIASMQQLDQPLEDRRPQDELTRLLYERLYRTEAVPLDSGILSPHWDLVPLLSFGPVIEAQASLVNQECMKLLFSSHHLRIHIDLLRQYFLLGNGLLCSRLSHALFDPSLHTAERRAGVALGGGVMGLRLGGRQTWPPTSSELRLALMGVLSECYEPPLRPDQTTPSHGAAKSDLPGDLSFAVRDLSPEEIDRCMDPDSLEALDFLRLSYTPPAPLRPALPPTLLLRYDRVFRLLLRVLRMLYVANELLVTTTTAAAAAAATGGSGSGSESTASAARFRFEARHFIRQVAAYFFDVGIGAPWRRFERWLDAVEAECVNPSSGSAYRASRTGPTSTTTATTTAAAPVPTPPAPPAPTTTTAKRACPTPAALHARHEQTLDEIMAALLLRRRQAPVLRLLEETFAVVLRFARLSARRGVESTSASASAGCEGAGGGGGEAGEQRRETEEELYALFRKKVEVFLTVCRGLGEKMGAGAGGGRTAGSGGGGAVANPVEQLVVMVDMSGFYSGKRGGV</sequence>
<dbReference type="OrthoDB" id="775571at2759"/>
<dbReference type="InterPro" id="IPR042241">
    <property type="entry name" value="GCP_C_sf"/>
</dbReference>
<dbReference type="PANTHER" id="PTHR19302:SF70">
    <property type="entry name" value="GAMMA-TUBULIN COMPLEX COMPONENT 6"/>
    <property type="match status" value="1"/>
</dbReference>
<dbReference type="GO" id="GO:0043015">
    <property type="term" value="F:gamma-tubulin binding"/>
    <property type="evidence" value="ECO:0007669"/>
    <property type="project" value="InterPro"/>
</dbReference>
<feature type="region of interest" description="Disordered" evidence="6">
    <location>
        <begin position="852"/>
        <end position="892"/>
    </location>
</feature>
<evidence type="ECO:0000256" key="6">
    <source>
        <dbReference type="SAM" id="MobiDB-lite"/>
    </source>
</evidence>
<comment type="similarity">
    <text evidence="1 5">Belongs to the TUBGCP family.</text>
</comment>
<dbReference type="HOGENOM" id="CLU_006331_0_0_1"/>
<dbReference type="GO" id="GO:0007020">
    <property type="term" value="P:microtubule nucleation"/>
    <property type="evidence" value="ECO:0007669"/>
    <property type="project" value="InterPro"/>
</dbReference>
<gene>
    <name evidence="9" type="ORF">THITE_2115689</name>
</gene>
<keyword evidence="10" id="KW-1185">Reference proteome</keyword>
<accession>G2R5C9</accession>
<evidence type="ECO:0000256" key="3">
    <source>
        <dbReference type="ARBA" id="ARBA00022701"/>
    </source>
</evidence>
<feature type="compositionally biased region" description="Low complexity" evidence="6">
    <location>
        <begin position="861"/>
        <end position="876"/>
    </location>
</feature>
<dbReference type="AlphaFoldDB" id="G2R5C9"/>
<feature type="compositionally biased region" description="Basic and acidic residues" evidence="6">
    <location>
        <begin position="96"/>
        <end position="117"/>
    </location>
</feature>
<feature type="region of interest" description="Disordered" evidence="6">
    <location>
        <begin position="96"/>
        <end position="162"/>
    </location>
</feature>
<evidence type="ECO:0000256" key="1">
    <source>
        <dbReference type="ARBA" id="ARBA00010337"/>
    </source>
</evidence>
<dbReference type="EMBL" id="CP003010">
    <property type="protein sequence ID" value="AEO67009.1"/>
    <property type="molecule type" value="Genomic_DNA"/>
</dbReference>
<dbReference type="STRING" id="578455.G2R5C9"/>
<dbReference type="Gene3D" id="1.20.120.1900">
    <property type="entry name" value="Gamma-tubulin complex, C-terminal domain"/>
    <property type="match status" value="1"/>
</dbReference>
<reference evidence="9 10" key="1">
    <citation type="journal article" date="2011" name="Nat. Biotechnol.">
        <title>Comparative genomic analysis of the thermophilic biomass-degrading fungi Myceliophthora thermophila and Thielavia terrestris.</title>
        <authorList>
            <person name="Berka R.M."/>
            <person name="Grigoriev I.V."/>
            <person name="Otillar R."/>
            <person name="Salamov A."/>
            <person name="Grimwood J."/>
            <person name="Reid I."/>
            <person name="Ishmael N."/>
            <person name="John T."/>
            <person name="Darmond C."/>
            <person name="Moisan M.-C."/>
            <person name="Henrissat B."/>
            <person name="Coutinho P.M."/>
            <person name="Lombard V."/>
            <person name="Natvig D.O."/>
            <person name="Lindquist E."/>
            <person name="Schmutz J."/>
            <person name="Lucas S."/>
            <person name="Harris P."/>
            <person name="Powlowski J."/>
            <person name="Bellemare A."/>
            <person name="Taylor D."/>
            <person name="Butler G."/>
            <person name="de Vries R.P."/>
            <person name="Allijn I.E."/>
            <person name="van den Brink J."/>
            <person name="Ushinsky S."/>
            <person name="Storms R."/>
            <person name="Powell A.J."/>
            <person name="Paulsen I.T."/>
            <person name="Elbourne L.D.H."/>
            <person name="Baker S.E."/>
            <person name="Magnuson J."/>
            <person name="LaBoissiere S."/>
            <person name="Clutterbuck A.J."/>
            <person name="Martinez D."/>
            <person name="Wogulis M."/>
            <person name="de Leon A.L."/>
            <person name="Rey M.W."/>
            <person name="Tsang A."/>
        </authorList>
    </citation>
    <scope>NUCLEOTIDE SEQUENCE [LARGE SCALE GENOMIC DNA]</scope>
    <source>
        <strain evidence="10">ATCC 38088 / NRRL 8126</strain>
    </source>
</reference>
<feature type="compositionally biased region" description="Gly residues" evidence="6">
    <location>
        <begin position="960"/>
        <end position="969"/>
    </location>
</feature>
<dbReference type="GO" id="GO:0051011">
    <property type="term" value="F:microtubule minus-end binding"/>
    <property type="evidence" value="ECO:0007669"/>
    <property type="project" value="TreeGrafter"/>
</dbReference>
<proteinExistence type="inferred from homology"/>
<feature type="compositionally biased region" description="Basic and acidic residues" evidence="6">
    <location>
        <begin position="137"/>
        <end position="148"/>
    </location>
</feature>
<dbReference type="GO" id="GO:0000930">
    <property type="term" value="C:gamma-tubulin complex"/>
    <property type="evidence" value="ECO:0007669"/>
    <property type="project" value="TreeGrafter"/>
</dbReference>
<dbReference type="GO" id="GO:0005816">
    <property type="term" value="C:spindle pole body"/>
    <property type="evidence" value="ECO:0007669"/>
    <property type="project" value="UniProtKB-ARBA"/>
</dbReference>
<dbReference type="Proteomes" id="UP000008181">
    <property type="component" value="Chromosome 2"/>
</dbReference>
<evidence type="ECO:0000313" key="10">
    <source>
        <dbReference type="Proteomes" id="UP000008181"/>
    </source>
</evidence>
<name>G2R5C9_THETT</name>
<dbReference type="GO" id="GO:0051225">
    <property type="term" value="P:spindle assembly"/>
    <property type="evidence" value="ECO:0007669"/>
    <property type="project" value="TreeGrafter"/>
</dbReference>
<protein>
    <recommendedName>
        <fullName evidence="5">Spindle pole body component</fullName>
    </recommendedName>
</protein>
<dbReference type="GO" id="GO:0000278">
    <property type="term" value="P:mitotic cell cycle"/>
    <property type="evidence" value="ECO:0007669"/>
    <property type="project" value="TreeGrafter"/>
</dbReference>
<dbReference type="GeneID" id="11514709"/>
<dbReference type="Pfam" id="PF17681">
    <property type="entry name" value="GCP_N_terminal"/>
    <property type="match status" value="1"/>
</dbReference>
<dbReference type="GO" id="GO:0005874">
    <property type="term" value="C:microtubule"/>
    <property type="evidence" value="ECO:0007669"/>
    <property type="project" value="UniProtKB-KW"/>
</dbReference>
<dbReference type="RefSeq" id="XP_003653345.1">
    <property type="nucleotide sequence ID" value="XM_003653297.1"/>
</dbReference>
<dbReference type="Pfam" id="PF04130">
    <property type="entry name" value="GCP_C_terminal"/>
    <property type="match status" value="1"/>
</dbReference>
<evidence type="ECO:0000256" key="2">
    <source>
        <dbReference type="ARBA" id="ARBA00022490"/>
    </source>
</evidence>
<evidence type="ECO:0000256" key="4">
    <source>
        <dbReference type="ARBA" id="ARBA00023212"/>
    </source>
</evidence>
<dbReference type="GO" id="GO:0051321">
    <property type="term" value="P:meiotic cell cycle"/>
    <property type="evidence" value="ECO:0007669"/>
    <property type="project" value="TreeGrafter"/>
</dbReference>
<keyword evidence="3 5" id="KW-0493">Microtubule</keyword>
<dbReference type="InterPro" id="IPR040457">
    <property type="entry name" value="GCP_C"/>
</dbReference>
<feature type="domain" description="Gamma tubulin complex component C-terminal" evidence="7">
    <location>
        <begin position="610"/>
        <end position="1037"/>
    </location>
</feature>
<dbReference type="eggNOG" id="ENOG502S0VZ">
    <property type="taxonomic scope" value="Eukaryota"/>
</dbReference>
<keyword evidence="4 5" id="KW-0206">Cytoskeleton</keyword>
<dbReference type="InterPro" id="IPR041470">
    <property type="entry name" value="GCP_N"/>
</dbReference>
<comment type="subcellular location">
    <subcellularLocation>
        <location evidence="5">Cytoplasm</location>
        <location evidence="5">Cytoskeleton</location>
        <location evidence="5">Microtubule organizing center</location>
    </subcellularLocation>
</comment>
<feature type="domain" description="Gamma tubulin complex component protein N-terminal" evidence="8">
    <location>
        <begin position="203"/>
        <end position="605"/>
    </location>
</feature>
<feature type="compositionally biased region" description="Pro residues" evidence="6">
    <location>
        <begin position="877"/>
        <end position="886"/>
    </location>
</feature>
<evidence type="ECO:0000259" key="7">
    <source>
        <dbReference type="Pfam" id="PF04130"/>
    </source>
</evidence>
<evidence type="ECO:0000256" key="5">
    <source>
        <dbReference type="RuleBase" id="RU363050"/>
    </source>
</evidence>
<organism evidence="9 10">
    <name type="scientific">Thermothielavioides terrestris (strain ATCC 38088 / NRRL 8126)</name>
    <name type="common">Thielavia terrestris</name>
    <dbReference type="NCBI Taxonomy" id="578455"/>
    <lineage>
        <taxon>Eukaryota</taxon>
        <taxon>Fungi</taxon>
        <taxon>Dikarya</taxon>
        <taxon>Ascomycota</taxon>
        <taxon>Pezizomycotina</taxon>
        <taxon>Sordariomycetes</taxon>
        <taxon>Sordariomycetidae</taxon>
        <taxon>Sordariales</taxon>
        <taxon>Chaetomiaceae</taxon>
        <taxon>Thermothielavioides</taxon>
        <taxon>Thermothielavioides terrestris</taxon>
    </lineage>
</organism>
<dbReference type="PANTHER" id="PTHR19302">
    <property type="entry name" value="GAMMA TUBULIN COMPLEX PROTEIN"/>
    <property type="match status" value="1"/>
</dbReference>
<dbReference type="InterPro" id="IPR007259">
    <property type="entry name" value="GCP"/>
</dbReference>
<evidence type="ECO:0000259" key="8">
    <source>
        <dbReference type="Pfam" id="PF17681"/>
    </source>
</evidence>
<dbReference type="GO" id="GO:0031122">
    <property type="term" value="P:cytoplasmic microtubule organization"/>
    <property type="evidence" value="ECO:0007669"/>
    <property type="project" value="TreeGrafter"/>
</dbReference>
<feature type="region of interest" description="Disordered" evidence="6">
    <location>
        <begin position="953"/>
        <end position="974"/>
    </location>
</feature>
<evidence type="ECO:0000313" key="9">
    <source>
        <dbReference type="EMBL" id="AEO67009.1"/>
    </source>
</evidence>
<dbReference type="GO" id="GO:0000922">
    <property type="term" value="C:spindle pole"/>
    <property type="evidence" value="ECO:0007669"/>
    <property type="project" value="InterPro"/>
</dbReference>